<evidence type="ECO:0000313" key="3">
    <source>
        <dbReference type="Proteomes" id="UP001569175"/>
    </source>
</evidence>
<dbReference type="EMBL" id="JBGOOL010000064">
    <property type="protein sequence ID" value="MEZ8055170.1"/>
    <property type="molecule type" value="Genomic_DNA"/>
</dbReference>
<sequence length="551" mass="63072">MQSSKNNEQPIKSLQVNQANVFYNYAIGFDCSNVDLLKTGAKLLKSGVATSIFFSDFKCIYLDSSGKTEFEMLRPEGRNWDANWKIEFSENVPKHIAAELTNSCEIAFHESNFQNECLPYLRASLPPIVLVHEDYQLPLFTSIKIFSDGVAILSFQLDATWEALEESYFISNVVNIFRHYFKSIWVDSKLQYLDAKVVLDNAFEDKFSIGGELLTGLKIRRLIRKMKNDSQEVLDKYLKVKGKNFYLGGCDWELHQIAGTEDSDSWESTIEQCRSIYSNSISSQLVSSDKVKKESYFSFIWQGRPSISLMRYEDQPETKLALYSDFSRSISKILLRSESVVNLPDLPPDLRLFDDFSLHGNRAVLLWGWLKSKHEPLNAWNDPNTVSKVYENQARTEQIEYHNMNIARACSWAQRPINSNYLLDAYETLATSNSLIHHSSNSGEVTDALSYLIHAFGTASLIEPSKEAARYHLDELKYNSDRARNRSDSWLTFVFGLVGTTSLADFAIHPFVKEWWPKLNSIHSPIVSFGISGSIILLIVIVVWLMNHKKR</sequence>
<keyword evidence="1" id="KW-1133">Transmembrane helix</keyword>
<evidence type="ECO:0000313" key="2">
    <source>
        <dbReference type="EMBL" id="MEZ8055170.1"/>
    </source>
</evidence>
<keyword evidence="1" id="KW-0812">Transmembrane</keyword>
<evidence type="ECO:0000256" key="1">
    <source>
        <dbReference type="SAM" id="Phobius"/>
    </source>
</evidence>
<feature type="transmembrane region" description="Helical" evidence="1">
    <location>
        <begin position="490"/>
        <end position="512"/>
    </location>
</feature>
<gene>
    <name evidence="2" type="ORF">ACED57_18760</name>
</gene>
<organism evidence="2 3">
    <name type="scientific">Vibrio atlanticus</name>
    <dbReference type="NCBI Taxonomy" id="693153"/>
    <lineage>
        <taxon>Bacteria</taxon>
        <taxon>Pseudomonadati</taxon>
        <taxon>Pseudomonadota</taxon>
        <taxon>Gammaproteobacteria</taxon>
        <taxon>Vibrionales</taxon>
        <taxon>Vibrionaceae</taxon>
        <taxon>Vibrio</taxon>
    </lineage>
</organism>
<reference evidence="2 3" key="1">
    <citation type="submission" date="2024-06" db="EMBL/GenBank/DDBJ databases">
        <authorList>
            <person name="Steensen K."/>
            <person name="Seneca J."/>
            <person name="Bartlau N."/>
            <person name="Yu A.X."/>
            <person name="Polz M.F."/>
        </authorList>
    </citation>
    <scope>NUCLEOTIDE SEQUENCE [LARGE SCALE GENOMIC DNA]</scope>
    <source>
        <strain evidence="2 3">1F9</strain>
    </source>
</reference>
<feature type="transmembrane region" description="Helical" evidence="1">
    <location>
        <begin position="524"/>
        <end position="546"/>
    </location>
</feature>
<keyword evidence="1" id="KW-0472">Membrane</keyword>
<protein>
    <submittedName>
        <fullName evidence="2">Uncharacterized protein</fullName>
    </submittedName>
</protein>
<dbReference type="RefSeq" id="WP_371692994.1">
    <property type="nucleotide sequence ID" value="NZ_JBGOOL010000064.1"/>
</dbReference>
<proteinExistence type="predicted"/>
<comment type="caution">
    <text evidence="2">The sequence shown here is derived from an EMBL/GenBank/DDBJ whole genome shotgun (WGS) entry which is preliminary data.</text>
</comment>
<dbReference type="Proteomes" id="UP001569175">
    <property type="component" value="Unassembled WGS sequence"/>
</dbReference>
<accession>A0ABV4KRX9</accession>
<name>A0ABV4KRX9_9VIBR</name>
<keyword evidence="3" id="KW-1185">Reference proteome</keyword>